<dbReference type="Proteomes" id="UP000186040">
    <property type="component" value="Unassembled WGS sequence"/>
</dbReference>
<organism evidence="1 2">
    <name type="scientific">Actinokineospora bangkokensis</name>
    <dbReference type="NCBI Taxonomy" id="1193682"/>
    <lineage>
        <taxon>Bacteria</taxon>
        <taxon>Bacillati</taxon>
        <taxon>Actinomycetota</taxon>
        <taxon>Actinomycetes</taxon>
        <taxon>Pseudonocardiales</taxon>
        <taxon>Pseudonocardiaceae</taxon>
        <taxon>Actinokineospora</taxon>
    </lineage>
</organism>
<dbReference type="AlphaFoldDB" id="A0A1Q9LFQ3"/>
<gene>
    <name evidence="1" type="ORF">BJP25_30310</name>
</gene>
<accession>A0A1Q9LFQ3</accession>
<dbReference type="PANTHER" id="PTHR42110">
    <property type="entry name" value="L-ASPARAGINASE, PUTATIVE (AFU_ORTHOLOGUE AFUA_3G11890)-RELATED"/>
    <property type="match status" value="1"/>
</dbReference>
<dbReference type="OrthoDB" id="9780674at2"/>
<evidence type="ECO:0000313" key="2">
    <source>
        <dbReference type="Proteomes" id="UP000186040"/>
    </source>
</evidence>
<dbReference type="EMBL" id="MKQR01000026">
    <property type="protein sequence ID" value="OLR90858.1"/>
    <property type="molecule type" value="Genomic_DNA"/>
</dbReference>
<protein>
    <submittedName>
        <fullName evidence="1">Asparaginase</fullName>
    </submittedName>
</protein>
<reference evidence="1 2" key="1">
    <citation type="submission" date="2016-10" db="EMBL/GenBank/DDBJ databases">
        <title>The Draft Genome Sequence of Actinokineospora bangkokensis 44EHWT reveals the biosynthetic pathway of antifungal compounds Thailandins with unusual extender unit butylmalonyl-CoA.</title>
        <authorList>
            <person name="Greule A."/>
            <person name="Intra B."/>
            <person name="Flemming S."/>
            <person name="Rommel M.G."/>
            <person name="Panbangred W."/>
            <person name="Bechthold A."/>
        </authorList>
    </citation>
    <scope>NUCLEOTIDE SEQUENCE [LARGE SCALE GENOMIC DNA]</scope>
    <source>
        <strain evidence="1 2">44EHW</strain>
    </source>
</reference>
<dbReference type="PANTHER" id="PTHR42110:SF1">
    <property type="entry name" value="L-ASPARAGINASE, PUTATIVE (AFU_ORTHOLOGUE AFUA_3G11890)-RELATED"/>
    <property type="match status" value="1"/>
</dbReference>
<dbReference type="STRING" id="1193682.BJP25_30310"/>
<name>A0A1Q9LFQ3_9PSEU</name>
<dbReference type="InterPro" id="IPR010349">
    <property type="entry name" value="Asparaginase_II"/>
</dbReference>
<evidence type="ECO:0000313" key="1">
    <source>
        <dbReference type="EMBL" id="OLR90858.1"/>
    </source>
</evidence>
<sequence>MSEPVDEPNPVLVEVVRSGFTESVHRGSLVVLDPAGRTALALGDVTSPVFPRSSNKPMQALGMLRAGLELDDEADLALVCASHSGEPVHVDRVLALLARHGLTEDDLGCPQDWPLHEDSRGEAQRRVTMNCSGKHAGMLATCVQQGWDTASYLDPAHPLQVVIAKVVEELTGAPIAEVGVDGCGAPLFALSLTDLAGAISRLVTAAPGTDLRRVADAMRAHPHLVAGTGRVDTDLMAAIPGLLVKGGAEGVHIMALPTGTTLALKIDDGAPRARTPLLAAILAALGIDPPPLNTAILGGGEPVGEVRLPDDLIPSALRA</sequence>
<proteinExistence type="predicted"/>
<keyword evidence="2" id="KW-1185">Reference proteome</keyword>
<comment type="caution">
    <text evidence="1">The sequence shown here is derived from an EMBL/GenBank/DDBJ whole genome shotgun (WGS) entry which is preliminary data.</text>
</comment>
<dbReference type="RefSeq" id="WP_075977528.1">
    <property type="nucleotide sequence ID" value="NZ_MKQR01000026.1"/>
</dbReference>
<dbReference type="Pfam" id="PF06089">
    <property type="entry name" value="Asparaginase_II"/>
    <property type="match status" value="1"/>
</dbReference>